<evidence type="ECO:0000313" key="2">
    <source>
        <dbReference type="EMBL" id="KAH3806189.1"/>
    </source>
</evidence>
<dbReference type="AlphaFoldDB" id="A0A9D4MT20"/>
<reference evidence="3" key="2">
    <citation type="submission" date="2020-11" db="EMBL/GenBank/DDBJ databases">
        <authorList>
            <person name="McCartney M.A."/>
            <person name="Auch B."/>
            <person name="Kono T."/>
            <person name="Mallez S."/>
            <person name="Becker A."/>
            <person name="Gohl D.M."/>
            <person name="Silverstein K.A.T."/>
            <person name="Koren S."/>
            <person name="Bechman K.B."/>
            <person name="Herman A."/>
            <person name="Abrahante J.E."/>
            <person name="Garbe J."/>
        </authorList>
    </citation>
    <scope>NUCLEOTIDE SEQUENCE</scope>
    <source>
        <strain evidence="3">Duluth1</strain>
        <tissue evidence="3">Whole animal</tissue>
    </source>
</reference>
<name>A0A9D4MT20_DREPO</name>
<comment type="caution">
    <text evidence="3">The sequence shown here is derived from an EMBL/GenBank/DDBJ whole genome shotgun (WGS) entry which is preliminary data.</text>
</comment>
<keyword evidence="4" id="KW-1185">Reference proteome</keyword>
<keyword evidence="1" id="KW-1133">Transmembrane helix</keyword>
<evidence type="ECO:0000313" key="4">
    <source>
        <dbReference type="Proteomes" id="UP000828390"/>
    </source>
</evidence>
<accession>A0A9D4MT20</accession>
<sequence>MQRAEIIIQVNISLSTNSRYLFDINRLVSDHNMTLVGATWLRATTDDYVTYRLVAREPGNEASLCAKYPGYSKPCPTSGSTKAFVINNVPMLVVGLCNIMFMAFSALH</sequence>
<evidence type="ECO:0000256" key="1">
    <source>
        <dbReference type="SAM" id="Phobius"/>
    </source>
</evidence>
<dbReference type="EMBL" id="JAIWYP010000006">
    <property type="protein sequence ID" value="KAH3806189.1"/>
    <property type="molecule type" value="Genomic_DNA"/>
</dbReference>
<feature type="transmembrane region" description="Helical" evidence="1">
    <location>
        <begin position="89"/>
        <end position="107"/>
    </location>
</feature>
<dbReference type="Proteomes" id="UP000828390">
    <property type="component" value="Unassembled WGS sequence"/>
</dbReference>
<protein>
    <submittedName>
        <fullName evidence="3">Uncharacterized protein</fullName>
    </submittedName>
</protein>
<keyword evidence="1" id="KW-0812">Transmembrane</keyword>
<organism evidence="3 4">
    <name type="scientific">Dreissena polymorpha</name>
    <name type="common">Zebra mussel</name>
    <name type="synonym">Mytilus polymorpha</name>
    <dbReference type="NCBI Taxonomy" id="45954"/>
    <lineage>
        <taxon>Eukaryota</taxon>
        <taxon>Metazoa</taxon>
        <taxon>Spiralia</taxon>
        <taxon>Lophotrochozoa</taxon>
        <taxon>Mollusca</taxon>
        <taxon>Bivalvia</taxon>
        <taxon>Autobranchia</taxon>
        <taxon>Heteroconchia</taxon>
        <taxon>Euheterodonta</taxon>
        <taxon>Imparidentia</taxon>
        <taxon>Neoheterodontei</taxon>
        <taxon>Myida</taxon>
        <taxon>Dreissenoidea</taxon>
        <taxon>Dreissenidae</taxon>
        <taxon>Dreissena</taxon>
    </lineage>
</organism>
<reference evidence="3" key="1">
    <citation type="journal article" date="2019" name="bioRxiv">
        <title>The Genome of the Zebra Mussel, Dreissena polymorpha: A Resource for Invasive Species Research.</title>
        <authorList>
            <person name="McCartney M.A."/>
            <person name="Auch B."/>
            <person name="Kono T."/>
            <person name="Mallez S."/>
            <person name="Zhang Y."/>
            <person name="Obille A."/>
            <person name="Becker A."/>
            <person name="Abrahante J.E."/>
            <person name="Garbe J."/>
            <person name="Badalamenti J.P."/>
            <person name="Herman A."/>
            <person name="Mangelson H."/>
            <person name="Liachko I."/>
            <person name="Sullivan S."/>
            <person name="Sone E.D."/>
            <person name="Koren S."/>
            <person name="Silverstein K.A.T."/>
            <person name="Beckman K.B."/>
            <person name="Gohl D.M."/>
        </authorList>
    </citation>
    <scope>NUCLEOTIDE SEQUENCE</scope>
    <source>
        <strain evidence="3">Duluth1</strain>
        <tissue evidence="3">Whole animal</tissue>
    </source>
</reference>
<gene>
    <name evidence="3" type="ORF">DPMN_005860</name>
    <name evidence="2" type="ORF">DPMN_134506</name>
</gene>
<dbReference type="EMBL" id="JAIWYP010000001">
    <property type="protein sequence ID" value="KAH3881933.1"/>
    <property type="molecule type" value="Genomic_DNA"/>
</dbReference>
<proteinExistence type="predicted"/>
<keyword evidence="1" id="KW-0472">Membrane</keyword>
<evidence type="ECO:0000313" key="3">
    <source>
        <dbReference type="EMBL" id="KAH3881933.1"/>
    </source>
</evidence>